<dbReference type="Pfam" id="PF00497">
    <property type="entry name" value="SBP_bac_3"/>
    <property type="match status" value="1"/>
</dbReference>
<organism evidence="6 7">
    <name type="scientific">Povalibacter uvarum</name>
    <dbReference type="NCBI Taxonomy" id="732238"/>
    <lineage>
        <taxon>Bacteria</taxon>
        <taxon>Pseudomonadati</taxon>
        <taxon>Pseudomonadota</taxon>
        <taxon>Gammaproteobacteria</taxon>
        <taxon>Steroidobacterales</taxon>
        <taxon>Steroidobacteraceae</taxon>
        <taxon>Povalibacter</taxon>
    </lineage>
</organism>
<dbReference type="InterPro" id="IPR051455">
    <property type="entry name" value="Bact_solute-bind_prot3"/>
</dbReference>
<feature type="domain" description="Solute-binding protein family 3/N-terminal" evidence="5">
    <location>
        <begin position="45"/>
        <end position="294"/>
    </location>
</feature>
<dbReference type="AlphaFoldDB" id="A0A841HR99"/>
<evidence type="ECO:0000256" key="3">
    <source>
        <dbReference type="ARBA" id="ARBA00022729"/>
    </source>
</evidence>
<evidence type="ECO:0000313" key="7">
    <source>
        <dbReference type="Proteomes" id="UP000588068"/>
    </source>
</evidence>
<dbReference type="SMART" id="SM00062">
    <property type="entry name" value="PBPb"/>
    <property type="match status" value="1"/>
</dbReference>
<dbReference type="Proteomes" id="UP000588068">
    <property type="component" value="Unassembled WGS sequence"/>
</dbReference>
<comment type="caution">
    <text evidence="6">The sequence shown here is derived from an EMBL/GenBank/DDBJ whole genome shotgun (WGS) entry which is preliminary data.</text>
</comment>
<evidence type="ECO:0000256" key="4">
    <source>
        <dbReference type="SAM" id="SignalP"/>
    </source>
</evidence>
<dbReference type="GO" id="GO:0005576">
    <property type="term" value="C:extracellular region"/>
    <property type="evidence" value="ECO:0007669"/>
    <property type="project" value="TreeGrafter"/>
</dbReference>
<sequence length="309" mass="33038">MSTNTSRCDRLRSIIRVSAAVGALSLAAISTVHAAALDRIRETGQIKFGYFADVRPFTYVNGSTVEGYGATLCQKIADHVKGELGIATLTVEWVPIQPDSALAAVAQGSVDALCTPTAITVGRRKEVSYSLPVFPGGARAVLRNDAPAALKTALAEAQPPKPVWRGSPAVKTLKDTRVGVVSGSATQAWAIGKIAVLQIGAQLVPVPDYKTGLEQLRDRKVDVLFGERSAVLGAMDPSAFKDLTIVDRMFTHELYGIALSRGDEDLRLLVDRALSLLYSTGEIDALYQKSFGPPSAAVRTFFQWNALPL</sequence>
<reference evidence="6 7" key="1">
    <citation type="submission" date="2020-08" db="EMBL/GenBank/DDBJ databases">
        <title>Genomic Encyclopedia of Type Strains, Phase IV (KMG-IV): sequencing the most valuable type-strain genomes for metagenomic binning, comparative biology and taxonomic classification.</title>
        <authorList>
            <person name="Goeker M."/>
        </authorList>
    </citation>
    <scope>NUCLEOTIDE SEQUENCE [LARGE SCALE GENOMIC DNA]</scope>
    <source>
        <strain evidence="6 7">DSM 26723</strain>
    </source>
</reference>
<dbReference type="PANTHER" id="PTHR30085:SF6">
    <property type="entry name" value="ABC TRANSPORTER GLUTAMINE-BINDING PROTEIN GLNH"/>
    <property type="match status" value="1"/>
</dbReference>
<dbReference type="Gene3D" id="3.40.190.10">
    <property type="entry name" value="Periplasmic binding protein-like II"/>
    <property type="match status" value="2"/>
</dbReference>
<proteinExistence type="inferred from homology"/>
<name>A0A841HR99_9GAMM</name>
<keyword evidence="2" id="KW-0813">Transport</keyword>
<dbReference type="InterPro" id="IPR001638">
    <property type="entry name" value="Solute-binding_3/MltF_N"/>
</dbReference>
<evidence type="ECO:0000256" key="2">
    <source>
        <dbReference type="ARBA" id="ARBA00022448"/>
    </source>
</evidence>
<comment type="similarity">
    <text evidence="1">Belongs to the bacterial solute-binding protein 3 family.</text>
</comment>
<keyword evidence="7" id="KW-1185">Reference proteome</keyword>
<dbReference type="SUPFAM" id="SSF53850">
    <property type="entry name" value="Periplasmic binding protein-like II"/>
    <property type="match status" value="1"/>
</dbReference>
<feature type="chain" id="PRO_5032590494" evidence="4">
    <location>
        <begin position="35"/>
        <end position="309"/>
    </location>
</feature>
<dbReference type="RefSeq" id="WP_184334566.1">
    <property type="nucleotide sequence ID" value="NZ_JACHHZ010000005.1"/>
</dbReference>
<evidence type="ECO:0000313" key="6">
    <source>
        <dbReference type="EMBL" id="MBB6095164.1"/>
    </source>
</evidence>
<feature type="signal peptide" evidence="4">
    <location>
        <begin position="1"/>
        <end position="34"/>
    </location>
</feature>
<protein>
    <submittedName>
        <fullName evidence="6">ABC-type amino acid transport substrate-binding protein</fullName>
    </submittedName>
</protein>
<gene>
    <name evidence="6" type="ORF">HNQ60_004054</name>
</gene>
<dbReference type="GO" id="GO:0030288">
    <property type="term" value="C:outer membrane-bounded periplasmic space"/>
    <property type="evidence" value="ECO:0007669"/>
    <property type="project" value="TreeGrafter"/>
</dbReference>
<dbReference type="EMBL" id="JACHHZ010000005">
    <property type="protein sequence ID" value="MBB6095164.1"/>
    <property type="molecule type" value="Genomic_DNA"/>
</dbReference>
<keyword evidence="3 4" id="KW-0732">Signal</keyword>
<evidence type="ECO:0000259" key="5">
    <source>
        <dbReference type="SMART" id="SM00062"/>
    </source>
</evidence>
<dbReference type="PANTHER" id="PTHR30085">
    <property type="entry name" value="AMINO ACID ABC TRANSPORTER PERMEASE"/>
    <property type="match status" value="1"/>
</dbReference>
<dbReference type="CDD" id="cd13688">
    <property type="entry name" value="PBP2_GltI_DEBP"/>
    <property type="match status" value="1"/>
</dbReference>
<accession>A0A841HR99</accession>
<dbReference type="GO" id="GO:0006865">
    <property type="term" value="P:amino acid transport"/>
    <property type="evidence" value="ECO:0007669"/>
    <property type="project" value="TreeGrafter"/>
</dbReference>
<evidence type="ECO:0000256" key="1">
    <source>
        <dbReference type="ARBA" id="ARBA00010333"/>
    </source>
</evidence>